<dbReference type="EMBL" id="JAAKZF010000012">
    <property type="protein sequence ID" value="NGO51847.1"/>
    <property type="molecule type" value="Genomic_DNA"/>
</dbReference>
<gene>
    <name evidence="1" type="ORF">G6N73_11745</name>
</gene>
<accession>A0A6G4WCK3</accession>
<comment type="caution">
    <text evidence="1">The sequence shown here is derived from an EMBL/GenBank/DDBJ whole genome shotgun (WGS) entry which is preliminary data.</text>
</comment>
<reference evidence="1 2" key="1">
    <citation type="submission" date="2020-02" db="EMBL/GenBank/DDBJ databases">
        <title>Genome sequence of strain CCNWXJ40-4.</title>
        <authorList>
            <person name="Gao J."/>
            <person name="Sun J."/>
        </authorList>
    </citation>
    <scope>NUCLEOTIDE SEQUENCE [LARGE SCALE GENOMIC DNA]</scope>
    <source>
        <strain evidence="1 2">CCNWXJ 40-4</strain>
    </source>
</reference>
<keyword evidence="2" id="KW-1185">Reference proteome</keyword>
<dbReference type="Proteomes" id="UP001642900">
    <property type="component" value="Unassembled WGS sequence"/>
</dbReference>
<name>A0A6G4WCK3_9HYPH</name>
<organism evidence="1 2">
    <name type="scientific">Allomesorhizobium camelthorni</name>
    <dbReference type="NCBI Taxonomy" id="475069"/>
    <lineage>
        <taxon>Bacteria</taxon>
        <taxon>Pseudomonadati</taxon>
        <taxon>Pseudomonadota</taxon>
        <taxon>Alphaproteobacteria</taxon>
        <taxon>Hyphomicrobiales</taxon>
        <taxon>Phyllobacteriaceae</taxon>
        <taxon>Allomesorhizobium</taxon>
    </lineage>
</organism>
<dbReference type="AlphaFoldDB" id="A0A6G4WCK3"/>
<proteinExistence type="predicted"/>
<evidence type="ECO:0000313" key="2">
    <source>
        <dbReference type="Proteomes" id="UP001642900"/>
    </source>
</evidence>
<sequence>MALASERTPLDAIESLRVAVTERAARLFSGFQHRRAMQRIARFSDHGLQDIDLERDWDGSIIPRQR</sequence>
<evidence type="ECO:0000313" key="1">
    <source>
        <dbReference type="EMBL" id="NGO51847.1"/>
    </source>
</evidence>
<protein>
    <submittedName>
        <fullName evidence="1">DUF1127 domain-containing protein</fullName>
    </submittedName>
</protein>